<proteinExistence type="predicted"/>
<accession>A0ABR2A1P3</accession>
<dbReference type="Proteomes" id="UP001396334">
    <property type="component" value="Unassembled WGS sequence"/>
</dbReference>
<dbReference type="EMBL" id="JBBPBN010000436">
    <property type="protein sequence ID" value="KAK8486563.1"/>
    <property type="molecule type" value="Genomic_DNA"/>
</dbReference>
<organism evidence="1 2">
    <name type="scientific">Hibiscus sabdariffa</name>
    <name type="common">roselle</name>
    <dbReference type="NCBI Taxonomy" id="183260"/>
    <lineage>
        <taxon>Eukaryota</taxon>
        <taxon>Viridiplantae</taxon>
        <taxon>Streptophyta</taxon>
        <taxon>Embryophyta</taxon>
        <taxon>Tracheophyta</taxon>
        <taxon>Spermatophyta</taxon>
        <taxon>Magnoliopsida</taxon>
        <taxon>eudicotyledons</taxon>
        <taxon>Gunneridae</taxon>
        <taxon>Pentapetalae</taxon>
        <taxon>rosids</taxon>
        <taxon>malvids</taxon>
        <taxon>Malvales</taxon>
        <taxon>Malvaceae</taxon>
        <taxon>Malvoideae</taxon>
        <taxon>Hibiscus</taxon>
    </lineage>
</organism>
<keyword evidence="2" id="KW-1185">Reference proteome</keyword>
<reference evidence="1 2" key="1">
    <citation type="journal article" date="2024" name="G3 (Bethesda)">
        <title>Genome assembly of Hibiscus sabdariffa L. provides insights into metabolisms of medicinal natural products.</title>
        <authorList>
            <person name="Kim T."/>
        </authorList>
    </citation>
    <scope>NUCLEOTIDE SEQUENCE [LARGE SCALE GENOMIC DNA]</scope>
    <source>
        <strain evidence="1">TK-2024</strain>
        <tissue evidence="1">Old leaves</tissue>
    </source>
</reference>
<evidence type="ECO:0008006" key="3">
    <source>
        <dbReference type="Google" id="ProtNLM"/>
    </source>
</evidence>
<name>A0ABR2A1P3_9ROSI</name>
<evidence type="ECO:0000313" key="2">
    <source>
        <dbReference type="Proteomes" id="UP001396334"/>
    </source>
</evidence>
<sequence length="92" mass="10492">MDIFFLQLQHLVFFSQQLLDPQLLKHILHFLQVFLEKLLACSVSLWPKSGNPENHVVDCRRGHPYCGCIPKPKPHNCDGVYSRGGYSDDSAP</sequence>
<evidence type="ECO:0000313" key="1">
    <source>
        <dbReference type="EMBL" id="KAK8486563.1"/>
    </source>
</evidence>
<gene>
    <name evidence="1" type="ORF">V6N11_051188</name>
</gene>
<comment type="caution">
    <text evidence="1">The sequence shown here is derived from an EMBL/GenBank/DDBJ whole genome shotgun (WGS) entry which is preliminary data.</text>
</comment>
<protein>
    <recommendedName>
        <fullName evidence="3">Secreted protein</fullName>
    </recommendedName>
</protein>